<comment type="subcellular location">
    <subcellularLocation>
        <location evidence="2 14">Cell inner membrane</location>
        <topology evidence="2 14">Multi-pass membrane protein</topology>
    </subcellularLocation>
</comment>
<dbReference type="STRING" id="314608.KT99_02241"/>
<dbReference type="GO" id="GO:0015628">
    <property type="term" value="P:protein secretion by the type II secretion system"/>
    <property type="evidence" value="ECO:0007669"/>
    <property type="project" value="InterPro"/>
</dbReference>
<evidence type="ECO:0000313" key="17">
    <source>
        <dbReference type="EMBL" id="EDQ01419.1"/>
    </source>
</evidence>
<keyword evidence="11 15" id="KW-1133">Transmembrane helix</keyword>
<sequence>MPAFEYKALDKQGKQQKGVIEADTARHARGQLREQRLMPLEIKPVLEKEAKAKSAGKSLFQRGISVAELALITRQIATLVAAGLPVEEVLQAVGQQCEKDRLASMIMAVRSRVVEGYSLADSMAEFPHIFDDLYRAMVASGEKSGHLEVVLNRLADYTERRQQLKSKMTQAMIYPLVLTVVAIGVIAILLAAVVPQVVGQFEHMGQQLPWTTQLLIASSDFVRDYGLLVLGVMVGGFVLFKRLLTKPEYRMKFDSLLLKLPVISKISKGLNTARFARTLSILAASSVPLLDAMRIASEVLINVKVKAAVEEATARVREGTSLGTALTNTKLFPPMMLYMIASGEKSGQLEQMLERAADNQDREFESNVTIALGIFEPMLVVSMATVVLFIVLAILQPILELNNMVSG</sequence>
<dbReference type="PANTHER" id="PTHR30012:SF0">
    <property type="entry name" value="TYPE II SECRETION SYSTEM PROTEIN F-RELATED"/>
    <property type="match status" value="1"/>
</dbReference>
<dbReference type="Gene3D" id="1.20.81.30">
    <property type="entry name" value="Type II secretion system (T2SS), domain F"/>
    <property type="match status" value="2"/>
</dbReference>
<dbReference type="FunFam" id="1.20.81.30:FF:000001">
    <property type="entry name" value="Type II secretion system protein F"/>
    <property type="match status" value="2"/>
</dbReference>
<feature type="transmembrane region" description="Helical" evidence="15">
    <location>
        <begin position="379"/>
        <end position="399"/>
    </location>
</feature>
<keyword evidence="5" id="KW-1003">Cell membrane</keyword>
<evidence type="ECO:0000313" key="18">
    <source>
        <dbReference type="Proteomes" id="UP000005839"/>
    </source>
</evidence>
<keyword evidence="7 14" id="KW-0812">Transmembrane</keyword>
<comment type="caution">
    <text evidence="17">The sequence shown here is derived from an EMBL/GenBank/DDBJ whole genome shotgun (WGS) entry which is preliminary data.</text>
</comment>
<evidence type="ECO:0000256" key="12">
    <source>
        <dbReference type="ARBA" id="ARBA00023136"/>
    </source>
</evidence>
<dbReference type="PROSITE" id="PS00874">
    <property type="entry name" value="T2SP_F"/>
    <property type="match status" value="1"/>
</dbReference>
<keyword evidence="18" id="KW-1185">Reference proteome</keyword>
<evidence type="ECO:0000256" key="15">
    <source>
        <dbReference type="SAM" id="Phobius"/>
    </source>
</evidence>
<dbReference type="RefSeq" id="WP_005498363.1">
    <property type="nucleotide sequence ID" value="NZ_ABIC01000010.1"/>
</dbReference>
<evidence type="ECO:0000256" key="4">
    <source>
        <dbReference type="ARBA" id="ARBA00022448"/>
    </source>
</evidence>
<dbReference type="InterPro" id="IPR003004">
    <property type="entry name" value="GspF/PilC"/>
</dbReference>
<keyword evidence="6" id="KW-0997">Cell inner membrane</keyword>
<comment type="similarity">
    <text evidence="3 14">Belongs to the GSP F family.</text>
</comment>
<dbReference type="EMBL" id="ABIC01000010">
    <property type="protein sequence ID" value="EDQ01419.1"/>
    <property type="molecule type" value="Genomic_DNA"/>
</dbReference>
<dbReference type="AlphaFoldDB" id="A9D5K3"/>
<dbReference type="InterPro" id="IPR011850">
    <property type="entry name" value="T2SS_GspF"/>
</dbReference>
<evidence type="ECO:0000256" key="1">
    <source>
        <dbReference type="ARBA" id="ARBA00002684"/>
    </source>
</evidence>
<accession>A9D5K3</accession>
<keyword evidence="10" id="KW-0653">Protein transport</keyword>
<feature type="domain" description="Type II secretion system protein GspF" evidence="16">
    <location>
        <begin position="73"/>
        <end position="195"/>
    </location>
</feature>
<evidence type="ECO:0000259" key="16">
    <source>
        <dbReference type="Pfam" id="PF00482"/>
    </source>
</evidence>
<name>A9D5K3_9GAMM</name>
<evidence type="ECO:0000256" key="2">
    <source>
        <dbReference type="ARBA" id="ARBA00004429"/>
    </source>
</evidence>
<evidence type="ECO:0000256" key="11">
    <source>
        <dbReference type="ARBA" id="ARBA00022989"/>
    </source>
</evidence>
<proteinExistence type="inferred from homology"/>
<comment type="function">
    <text evidence="1">Component of the type II secretion system inner membrane complex required for the energy-dependent secretion of extracellular factors such as proteases and toxins from the periplasm.</text>
</comment>
<keyword evidence="4 14" id="KW-0813">Transport</keyword>
<dbReference type="GO" id="GO:0015627">
    <property type="term" value="C:type II protein secretion system complex"/>
    <property type="evidence" value="ECO:0007669"/>
    <property type="project" value="InterPro"/>
</dbReference>
<evidence type="ECO:0000256" key="7">
    <source>
        <dbReference type="ARBA" id="ARBA00022692"/>
    </source>
</evidence>
<dbReference type="InterPro" id="IPR018076">
    <property type="entry name" value="T2SS_GspF_dom"/>
</dbReference>
<dbReference type="Proteomes" id="UP000005839">
    <property type="component" value="Unassembled WGS sequence"/>
</dbReference>
<feature type="transmembrane region" description="Helical" evidence="15">
    <location>
        <begin position="225"/>
        <end position="244"/>
    </location>
</feature>
<evidence type="ECO:0000256" key="13">
    <source>
        <dbReference type="ARBA" id="ARBA00030750"/>
    </source>
</evidence>
<keyword evidence="9" id="KW-0106">Calcium</keyword>
<keyword evidence="8" id="KW-0479">Metal-binding</keyword>
<dbReference type="Pfam" id="PF00482">
    <property type="entry name" value="T2SSF"/>
    <property type="match status" value="2"/>
</dbReference>
<evidence type="ECO:0000256" key="3">
    <source>
        <dbReference type="ARBA" id="ARBA00005745"/>
    </source>
</evidence>
<evidence type="ECO:0000256" key="8">
    <source>
        <dbReference type="ARBA" id="ARBA00022723"/>
    </source>
</evidence>
<dbReference type="PANTHER" id="PTHR30012">
    <property type="entry name" value="GENERAL SECRETION PATHWAY PROTEIN"/>
    <property type="match status" value="1"/>
</dbReference>
<organism evidence="17 18">
    <name type="scientific">Shewanella benthica KT99</name>
    <dbReference type="NCBI Taxonomy" id="314608"/>
    <lineage>
        <taxon>Bacteria</taxon>
        <taxon>Pseudomonadati</taxon>
        <taxon>Pseudomonadota</taxon>
        <taxon>Gammaproteobacteria</taxon>
        <taxon>Alteromonadales</taxon>
        <taxon>Shewanellaceae</taxon>
        <taxon>Shewanella</taxon>
    </lineage>
</organism>
<dbReference type="NCBIfam" id="TIGR02120">
    <property type="entry name" value="GspF"/>
    <property type="match status" value="1"/>
</dbReference>
<gene>
    <name evidence="17" type="ORF">KT99_02241</name>
</gene>
<dbReference type="InterPro" id="IPR001992">
    <property type="entry name" value="T2SS_GspF/T4SS_PilC_CS"/>
</dbReference>
<dbReference type="GO" id="GO:0046872">
    <property type="term" value="F:metal ion binding"/>
    <property type="evidence" value="ECO:0007669"/>
    <property type="project" value="UniProtKB-KW"/>
</dbReference>
<dbReference type="GO" id="GO:0005886">
    <property type="term" value="C:plasma membrane"/>
    <property type="evidence" value="ECO:0007669"/>
    <property type="project" value="UniProtKB-SubCell"/>
</dbReference>
<feature type="domain" description="Type II secretion system protein GspF" evidence="16">
    <location>
        <begin position="275"/>
        <end position="397"/>
    </location>
</feature>
<protein>
    <recommendedName>
        <fullName evidence="13">General secretion pathway protein F</fullName>
    </recommendedName>
</protein>
<dbReference type="InterPro" id="IPR042094">
    <property type="entry name" value="T2SS_GspF_sf"/>
</dbReference>
<evidence type="ECO:0000256" key="14">
    <source>
        <dbReference type="RuleBase" id="RU003923"/>
    </source>
</evidence>
<reference evidence="17 18" key="1">
    <citation type="submission" date="2007-10" db="EMBL/GenBank/DDBJ databases">
        <authorList>
            <person name="Yayanos A."/>
            <person name="Ferriera S."/>
            <person name="Johnson J."/>
            <person name="Kravitz S."/>
            <person name="Halpern A."/>
            <person name="Remington K."/>
            <person name="Beeson K."/>
            <person name="Tran B."/>
            <person name="Rogers Y.-H."/>
            <person name="Friedman R."/>
            <person name="Venter J.C."/>
        </authorList>
    </citation>
    <scope>NUCLEOTIDE SEQUENCE [LARGE SCALE GENOMIC DNA]</scope>
    <source>
        <strain evidence="17 18">KT99</strain>
    </source>
</reference>
<dbReference type="PRINTS" id="PR00812">
    <property type="entry name" value="BCTERIALGSPF"/>
</dbReference>
<evidence type="ECO:0000256" key="5">
    <source>
        <dbReference type="ARBA" id="ARBA00022475"/>
    </source>
</evidence>
<evidence type="ECO:0000256" key="10">
    <source>
        <dbReference type="ARBA" id="ARBA00022927"/>
    </source>
</evidence>
<evidence type="ECO:0000256" key="9">
    <source>
        <dbReference type="ARBA" id="ARBA00022837"/>
    </source>
</evidence>
<evidence type="ECO:0000256" key="6">
    <source>
        <dbReference type="ARBA" id="ARBA00022519"/>
    </source>
</evidence>
<keyword evidence="12 15" id="KW-0472">Membrane</keyword>
<feature type="transmembrane region" description="Helical" evidence="15">
    <location>
        <begin position="171"/>
        <end position="194"/>
    </location>
</feature>